<dbReference type="AlphaFoldDB" id="A0A6J7FNF9"/>
<organism evidence="1">
    <name type="scientific">freshwater metagenome</name>
    <dbReference type="NCBI Taxonomy" id="449393"/>
    <lineage>
        <taxon>unclassified sequences</taxon>
        <taxon>metagenomes</taxon>
        <taxon>ecological metagenomes</taxon>
    </lineage>
</organism>
<sequence>MTALKQLMTEGHPTEEAFDRARKVVLELPSEPTPGQLWDWCAAVREAVTTLCEEVPGGGGGGPTLDLCILVARGPRAAPTVGADGAPRTIIGFELAEIDAYRERLSSALTLVGQWMQRGVDSALKSSMGVLEDMSVEDVASLLDTDVDVVRKLRDDRLGYVYPPRVIVIRWLLTGLLLRRQPGCPPDLHWFWEPSDDFDGRRPVDLLDEDPWRHRELLMSVMTKGMADPAE</sequence>
<accession>A0A6J7FNF9</accession>
<name>A0A6J7FNF9_9ZZZZ</name>
<protein>
    <submittedName>
        <fullName evidence="1">Unannotated protein</fullName>
    </submittedName>
</protein>
<reference evidence="1" key="1">
    <citation type="submission" date="2020-05" db="EMBL/GenBank/DDBJ databases">
        <authorList>
            <person name="Chiriac C."/>
            <person name="Salcher M."/>
            <person name="Ghai R."/>
            <person name="Kavagutti S V."/>
        </authorList>
    </citation>
    <scope>NUCLEOTIDE SEQUENCE</scope>
</reference>
<gene>
    <name evidence="1" type="ORF">UFOPK3564_00355</name>
</gene>
<dbReference type="EMBL" id="CAFBMK010000011">
    <property type="protein sequence ID" value="CAB4896971.1"/>
    <property type="molecule type" value="Genomic_DNA"/>
</dbReference>
<evidence type="ECO:0000313" key="1">
    <source>
        <dbReference type="EMBL" id="CAB4896971.1"/>
    </source>
</evidence>
<proteinExistence type="predicted"/>